<keyword evidence="3" id="KW-1003">Cell membrane</keyword>
<evidence type="ECO:0000313" key="9">
    <source>
        <dbReference type="Proteomes" id="UP000190460"/>
    </source>
</evidence>
<feature type="transmembrane region" description="Helical" evidence="7">
    <location>
        <begin position="68"/>
        <end position="86"/>
    </location>
</feature>
<name>A0A1T4WCA3_9GAMM</name>
<dbReference type="Pfam" id="PF07681">
    <property type="entry name" value="DoxX"/>
    <property type="match status" value="1"/>
</dbReference>
<protein>
    <submittedName>
        <fullName evidence="8">Putative oxidoreductase</fullName>
    </submittedName>
</protein>
<dbReference type="InterPro" id="IPR032808">
    <property type="entry name" value="DoxX"/>
</dbReference>
<dbReference type="PANTHER" id="PTHR33452:SF1">
    <property type="entry name" value="INNER MEMBRANE PROTEIN YPHA-RELATED"/>
    <property type="match status" value="1"/>
</dbReference>
<dbReference type="GO" id="GO:0005886">
    <property type="term" value="C:plasma membrane"/>
    <property type="evidence" value="ECO:0007669"/>
    <property type="project" value="UniProtKB-SubCell"/>
</dbReference>
<dbReference type="Proteomes" id="UP000190460">
    <property type="component" value="Unassembled WGS sequence"/>
</dbReference>
<keyword evidence="6 7" id="KW-0472">Membrane</keyword>
<accession>A0A1T4WCA3</accession>
<dbReference type="InterPro" id="IPR051907">
    <property type="entry name" value="DoxX-like_oxidoreductase"/>
</dbReference>
<dbReference type="STRING" id="92487.SAMN02745130_01439"/>
<evidence type="ECO:0000313" key="8">
    <source>
        <dbReference type="EMBL" id="SKA74910.1"/>
    </source>
</evidence>
<reference evidence="8 9" key="1">
    <citation type="submission" date="2017-02" db="EMBL/GenBank/DDBJ databases">
        <authorList>
            <person name="Peterson S.W."/>
        </authorList>
    </citation>
    <scope>NUCLEOTIDE SEQUENCE [LARGE SCALE GENOMIC DNA]</scope>
    <source>
        <strain evidence="8 9">ATCC 49788</strain>
    </source>
</reference>
<dbReference type="EMBL" id="FUYB01000005">
    <property type="protein sequence ID" value="SKA74910.1"/>
    <property type="molecule type" value="Genomic_DNA"/>
</dbReference>
<evidence type="ECO:0000256" key="3">
    <source>
        <dbReference type="ARBA" id="ARBA00022475"/>
    </source>
</evidence>
<feature type="transmembrane region" description="Helical" evidence="7">
    <location>
        <begin position="124"/>
        <end position="143"/>
    </location>
</feature>
<evidence type="ECO:0000256" key="6">
    <source>
        <dbReference type="ARBA" id="ARBA00023136"/>
    </source>
</evidence>
<dbReference type="PANTHER" id="PTHR33452">
    <property type="entry name" value="OXIDOREDUCTASE CATD-RELATED"/>
    <property type="match status" value="1"/>
</dbReference>
<keyword evidence="5 7" id="KW-1133">Transmembrane helix</keyword>
<dbReference type="RefSeq" id="WP_078921916.1">
    <property type="nucleotide sequence ID" value="NZ_FUYB01000005.1"/>
</dbReference>
<organism evidence="8 9">
    <name type="scientific">Thiothrix eikelboomii</name>
    <dbReference type="NCBI Taxonomy" id="92487"/>
    <lineage>
        <taxon>Bacteria</taxon>
        <taxon>Pseudomonadati</taxon>
        <taxon>Pseudomonadota</taxon>
        <taxon>Gammaproteobacteria</taxon>
        <taxon>Thiotrichales</taxon>
        <taxon>Thiotrichaceae</taxon>
        <taxon>Thiothrix</taxon>
    </lineage>
</organism>
<gene>
    <name evidence="8" type="ORF">SAMN02745130_01439</name>
</gene>
<evidence type="ECO:0000256" key="4">
    <source>
        <dbReference type="ARBA" id="ARBA00022692"/>
    </source>
</evidence>
<evidence type="ECO:0000256" key="1">
    <source>
        <dbReference type="ARBA" id="ARBA00004651"/>
    </source>
</evidence>
<comment type="similarity">
    <text evidence="2">Belongs to the DoxX family.</text>
</comment>
<evidence type="ECO:0000256" key="7">
    <source>
        <dbReference type="SAM" id="Phobius"/>
    </source>
</evidence>
<evidence type="ECO:0000256" key="5">
    <source>
        <dbReference type="ARBA" id="ARBA00022989"/>
    </source>
</evidence>
<keyword evidence="9" id="KW-1185">Reference proteome</keyword>
<sequence>MKPISLAGFLMADCWPLDLILKPFTLLALRIYVAWMFFESGLVKIQSWSSTVSLFETEYQVPILSPEWAAYLATGAELILPVLLVFGCLTRPAALGLFVLNIVAVIAYPYLWTVAGAGGFWQHVTWGTMLWVVFVFGPGRFALDYLWSQRLAK</sequence>
<feature type="transmembrane region" description="Helical" evidence="7">
    <location>
        <begin position="93"/>
        <end position="112"/>
    </location>
</feature>
<dbReference type="AlphaFoldDB" id="A0A1T4WCA3"/>
<dbReference type="OrthoDB" id="121744at2"/>
<keyword evidence="4 7" id="KW-0812">Transmembrane</keyword>
<evidence type="ECO:0000256" key="2">
    <source>
        <dbReference type="ARBA" id="ARBA00006679"/>
    </source>
</evidence>
<proteinExistence type="inferred from homology"/>
<comment type="subcellular location">
    <subcellularLocation>
        <location evidence="1">Cell membrane</location>
        <topology evidence="1">Multi-pass membrane protein</topology>
    </subcellularLocation>
</comment>